<organism evidence="2 3">
    <name type="scientific">Hyphopichia burtonii NRRL Y-1933</name>
    <dbReference type="NCBI Taxonomy" id="984485"/>
    <lineage>
        <taxon>Eukaryota</taxon>
        <taxon>Fungi</taxon>
        <taxon>Dikarya</taxon>
        <taxon>Ascomycota</taxon>
        <taxon>Saccharomycotina</taxon>
        <taxon>Pichiomycetes</taxon>
        <taxon>Debaryomycetaceae</taxon>
        <taxon>Hyphopichia</taxon>
    </lineage>
</organism>
<evidence type="ECO:0000256" key="1">
    <source>
        <dbReference type="SAM" id="MobiDB-lite"/>
    </source>
</evidence>
<protein>
    <submittedName>
        <fullName evidence="2">Uncharacterized protein</fullName>
    </submittedName>
</protein>
<evidence type="ECO:0000313" key="2">
    <source>
        <dbReference type="EMBL" id="ODV65196.1"/>
    </source>
</evidence>
<feature type="region of interest" description="Disordered" evidence="1">
    <location>
        <begin position="1"/>
        <end position="38"/>
    </location>
</feature>
<name>A0A1E4RD92_9ASCO</name>
<sequence length="291" mass="34278">MSRKARRSRKEKDHSELDTKEPSSKRQPLDQSVQMKENDLQPKPTCILGDFKKIYKNTEIEDIILRALKEISMSSKQACMDQIAKYIYQGEYEPSLSDEDFSRKINSTLKEEFKKNKLKPDRIWNIFLQMYMYYSNLKFGELIFDGYLIIEFMYQYLKDNCSSARYLHQGLNILHVVVNKIDQREFTLYNGFEECLIFVNLYDHLPKIPQFVCVNGARQALASIKGPCGLSETDNNSSYFISSIMILYLEFVRRTKQTNGKKSRKMFLYLLSDEKKKVYGSLINSIFYSEK</sequence>
<reference evidence="3" key="1">
    <citation type="submission" date="2016-05" db="EMBL/GenBank/DDBJ databases">
        <title>Comparative genomics of biotechnologically important yeasts.</title>
        <authorList>
            <consortium name="DOE Joint Genome Institute"/>
            <person name="Riley R."/>
            <person name="Haridas S."/>
            <person name="Wolfe K.H."/>
            <person name="Lopes M.R."/>
            <person name="Hittinger C.T."/>
            <person name="Goker M."/>
            <person name="Salamov A."/>
            <person name="Wisecaver J."/>
            <person name="Long T.M."/>
            <person name="Aerts A.L."/>
            <person name="Barry K."/>
            <person name="Choi C."/>
            <person name="Clum A."/>
            <person name="Coughlan A.Y."/>
            <person name="Deshpande S."/>
            <person name="Douglass A.P."/>
            <person name="Hanson S.J."/>
            <person name="Klenk H.-P."/>
            <person name="Labutti K."/>
            <person name="Lapidus A."/>
            <person name="Lindquist E."/>
            <person name="Lipzen A."/>
            <person name="Meier-Kolthoff J.P."/>
            <person name="Ohm R.A."/>
            <person name="Otillar R.P."/>
            <person name="Pangilinan J."/>
            <person name="Peng Y."/>
            <person name="Rokas A."/>
            <person name="Rosa C.A."/>
            <person name="Scheuner C."/>
            <person name="Sibirny A.A."/>
            <person name="Slot J.C."/>
            <person name="Stielow J.B."/>
            <person name="Sun H."/>
            <person name="Kurtzman C.P."/>
            <person name="Blackwell M."/>
            <person name="Grigoriev I.V."/>
            <person name="Jeffries T.W."/>
        </authorList>
    </citation>
    <scope>NUCLEOTIDE SEQUENCE [LARGE SCALE GENOMIC DNA]</scope>
    <source>
        <strain evidence="3">NRRL Y-1933</strain>
    </source>
</reference>
<dbReference type="Proteomes" id="UP000095085">
    <property type="component" value="Unassembled WGS sequence"/>
</dbReference>
<dbReference type="AlphaFoldDB" id="A0A1E4RD92"/>
<keyword evidence="3" id="KW-1185">Reference proteome</keyword>
<dbReference type="GeneID" id="30998261"/>
<accession>A0A1E4RD92</accession>
<dbReference type="EMBL" id="KV454545">
    <property type="protein sequence ID" value="ODV65196.1"/>
    <property type="molecule type" value="Genomic_DNA"/>
</dbReference>
<dbReference type="RefSeq" id="XP_020074263.1">
    <property type="nucleotide sequence ID" value="XM_020223712.1"/>
</dbReference>
<evidence type="ECO:0000313" key="3">
    <source>
        <dbReference type="Proteomes" id="UP000095085"/>
    </source>
</evidence>
<proteinExistence type="predicted"/>
<gene>
    <name evidence="2" type="ORF">HYPBUDRAFT_8112</name>
</gene>
<feature type="compositionally biased region" description="Basic and acidic residues" evidence="1">
    <location>
        <begin position="10"/>
        <end position="28"/>
    </location>
</feature>